<dbReference type="PROSITE" id="PS50110">
    <property type="entry name" value="RESPONSE_REGULATORY"/>
    <property type="match status" value="1"/>
</dbReference>
<evidence type="ECO:0000259" key="2">
    <source>
        <dbReference type="PROSITE" id="PS50110"/>
    </source>
</evidence>
<comment type="caution">
    <text evidence="3">The sequence shown here is derived from an EMBL/GenBank/DDBJ whole genome shotgun (WGS) entry which is preliminary data.</text>
</comment>
<dbReference type="Proteomes" id="UP000239872">
    <property type="component" value="Unassembled WGS sequence"/>
</dbReference>
<dbReference type="PANTHER" id="PTHR44520">
    <property type="entry name" value="RESPONSE REGULATOR RCP1-RELATED"/>
    <property type="match status" value="1"/>
</dbReference>
<dbReference type="SMART" id="SM00448">
    <property type="entry name" value="REC"/>
    <property type="match status" value="1"/>
</dbReference>
<dbReference type="Gene3D" id="3.40.50.2300">
    <property type="match status" value="1"/>
</dbReference>
<protein>
    <submittedName>
        <fullName evidence="3">Response regulator</fullName>
    </submittedName>
</protein>
<feature type="modified residue" description="4-aspartylphosphate" evidence="1">
    <location>
        <position position="59"/>
    </location>
</feature>
<proteinExistence type="predicted"/>
<dbReference type="RefSeq" id="WP_105039458.1">
    <property type="nucleotide sequence ID" value="NZ_PPSL01000003.1"/>
</dbReference>
<dbReference type="Pfam" id="PF00072">
    <property type="entry name" value="Response_reg"/>
    <property type="match status" value="1"/>
</dbReference>
<dbReference type="AlphaFoldDB" id="A0A2S7SVT8"/>
<dbReference type="OrthoDB" id="958614at2"/>
<accession>A0A2S7SVT8</accession>
<dbReference type="InterPro" id="IPR001789">
    <property type="entry name" value="Sig_transdc_resp-reg_receiver"/>
</dbReference>
<name>A0A2S7SVT8_9BACT</name>
<dbReference type="InterPro" id="IPR011006">
    <property type="entry name" value="CheY-like_superfamily"/>
</dbReference>
<evidence type="ECO:0000313" key="4">
    <source>
        <dbReference type="Proteomes" id="UP000239872"/>
    </source>
</evidence>
<dbReference type="EMBL" id="PPSL01000003">
    <property type="protein sequence ID" value="PQJ10731.1"/>
    <property type="molecule type" value="Genomic_DNA"/>
</dbReference>
<sequence length="141" mass="16471">MNKNAPILIIEDDIDDQKFLQEIFIKLNYLNELVFLNDGEEAIEYLMQMKKVPFLIISDLNMPKINGIELRARVKENQAINIKCVPYILFSTTVAKNYIDDAYTMGIQGYFKKPIDPVELMAILKTIIEYWKFSYAPGMYM</sequence>
<evidence type="ECO:0000313" key="3">
    <source>
        <dbReference type="EMBL" id="PQJ10731.1"/>
    </source>
</evidence>
<organism evidence="3 4">
    <name type="scientific">Flavipsychrobacter stenotrophus</name>
    <dbReference type="NCBI Taxonomy" id="2077091"/>
    <lineage>
        <taxon>Bacteria</taxon>
        <taxon>Pseudomonadati</taxon>
        <taxon>Bacteroidota</taxon>
        <taxon>Chitinophagia</taxon>
        <taxon>Chitinophagales</taxon>
        <taxon>Chitinophagaceae</taxon>
        <taxon>Flavipsychrobacter</taxon>
    </lineage>
</organism>
<reference evidence="3 4" key="1">
    <citation type="submission" date="2018-01" db="EMBL/GenBank/DDBJ databases">
        <title>A novel member of the phylum Bacteroidetes isolated from glacier ice.</title>
        <authorList>
            <person name="Liu Q."/>
            <person name="Xin Y.-H."/>
        </authorList>
    </citation>
    <scope>NUCLEOTIDE SEQUENCE [LARGE SCALE GENOMIC DNA]</scope>
    <source>
        <strain evidence="3 4">RB1R16</strain>
    </source>
</reference>
<dbReference type="SUPFAM" id="SSF52172">
    <property type="entry name" value="CheY-like"/>
    <property type="match status" value="1"/>
</dbReference>
<keyword evidence="1" id="KW-0597">Phosphoprotein</keyword>
<dbReference type="PANTHER" id="PTHR44520:SF1">
    <property type="entry name" value="TWO-COMPONENT SYSTEM REGULATORY PROTEIN"/>
    <property type="match status" value="1"/>
</dbReference>
<dbReference type="GO" id="GO:0000160">
    <property type="term" value="P:phosphorelay signal transduction system"/>
    <property type="evidence" value="ECO:0007669"/>
    <property type="project" value="InterPro"/>
</dbReference>
<feature type="domain" description="Response regulatory" evidence="2">
    <location>
        <begin position="6"/>
        <end position="128"/>
    </location>
</feature>
<dbReference type="InterPro" id="IPR052893">
    <property type="entry name" value="TCS_response_regulator"/>
</dbReference>
<evidence type="ECO:0000256" key="1">
    <source>
        <dbReference type="PROSITE-ProRule" id="PRU00169"/>
    </source>
</evidence>
<gene>
    <name evidence="3" type="ORF">CJD36_012230</name>
</gene>
<keyword evidence="4" id="KW-1185">Reference proteome</keyword>